<dbReference type="SUPFAM" id="SSF54928">
    <property type="entry name" value="RNA-binding domain, RBD"/>
    <property type="match status" value="1"/>
</dbReference>
<gene>
    <name evidence="7" type="ORF">TorRG33x02_202590</name>
</gene>
<dbReference type="PANTHER" id="PTHR13112:SF0">
    <property type="entry name" value="FI21285P1"/>
    <property type="match status" value="1"/>
</dbReference>
<dbReference type="InterPro" id="IPR035979">
    <property type="entry name" value="RBD_domain_sf"/>
</dbReference>
<feature type="compositionally biased region" description="Low complexity" evidence="5">
    <location>
        <begin position="243"/>
        <end position="256"/>
    </location>
</feature>
<keyword evidence="3" id="KW-0866">Nonsense-mediated mRNA decay</keyword>
<dbReference type="CDD" id="cd12455">
    <property type="entry name" value="RRM_like_Smg4_UPF3"/>
    <property type="match status" value="1"/>
</dbReference>
<evidence type="ECO:0000259" key="6">
    <source>
        <dbReference type="Pfam" id="PF03467"/>
    </source>
</evidence>
<dbReference type="InterPro" id="IPR039722">
    <property type="entry name" value="Upf3"/>
</dbReference>
<evidence type="ECO:0000313" key="7">
    <source>
        <dbReference type="EMBL" id="PON83965.1"/>
    </source>
</evidence>
<feature type="domain" description="UPF3" evidence="6">
    <location>
        <begin position="84"/>
        <end position="237"/>
    </location>
</feature>
<keyword evidence="4" id="KW-0539">Nucleus</keyword>
<dbReference type="GO" id="GO:0005737">
    <property type="term" value="C:cytoplasm"/>
    <property type="evidence" value="ECO:0007669"/>
    <property type="project" value="TreeGrafter"/>
</dbReference>
<comment type="caution">
    <text evidence="7">The sequence shown here is derived from an EMBL/GenBank/DDBJ whole genome shotgun (WGS) entry which is preliminary data.</text>
</comment>
<proteinExistence type="inferred from homology"/>
<comment type="subcellular location">
    <subcellularLocation>
        <location evidence="1">Nucleus</location>
    </subcellularLocation>
</comment>
<feature type="region of interest" description="Disordered" evidence="5">
    <location>
        <begin position="549"/>
        <end position="576"/>
    </location>
</feature>
<organism evidence="7 8">
    <name type="scientific">Trema orientale</name>
    <name type="common">Charcoal tree</name>
    <name type="synonym">Celtis orientalis</name>
    <dbReference type="NCBI Taxonomy" id="63057"/>
    <lineage>
        <taxon>Eukaryota</taxon>
        <taxon>Viridiplantae</taxon>
        <taxon>Streptophyta</taxon>
        <taxon>Embryophyta</taxon>
        <taxon>Tracheophyta</taxon>
        <taxon>Spermatophyta</taxon>
        <taxon>Magnoliopsida</taxon>
        <taxon>eudicotyledons</taxon>
        <taxon>Gunneridae</taxon>
        <taxon>Pentapetalae</taxon>
        <taxon>rosids</taxon>
        <taxon>fabids</taxon>
        <taxon>Rosales</taxon>
        <taxon>Cannabaceae</taxon>
        <taxon>Trema</taxon>
    </lineage>
</organism>
<name>A0A2P5EEK6_TREOI</name>
<accession>A0A2P5EEK6</accession>
<feature type="non-terminal residue" evidence="7">
    <location>
        <position position="1"/>
    </location>
</feature>
<evidence type="ECO:0000256" key="3">
    <source>
        <dbReference type="ARBA" id="ARBA00023161"/>
    </source>
</evidence>
<evidence type="ECO:0000256" key="1">
    <source>
        <dbReference type="ARBA" id="ARBA00004123"/>
    </source>
</evidence>
<dbReference type="GO" id="GO:0005730">
    <property type="term" value="C:nucleolus"/>
    <property type="evidence" value="ECO:0007669"/>
    <property type="project" value="TreeGrafter"/>
</dbReference>
<dbReference type="OrthoDB" id="18087at2759"/>
<protein>
    <submittedName>
        <fullName evidence="7">Nucleotide-binding alpha-beta plait domain containing protein</fullName>
    </submittedName>
</protein>
<feature type="region of interest" description="Disordered" evidence="5">
    <location>
        <begin position="239"/>
        <end position="280"/>
    </location>
</feature>
<dbReference type="GO" id="GO:0045727">
    <property type="term" value="P:positive regulation of translation"/>
    <property type="evidence" value="ECO:0007669"/>
    <property type="project" value="TreeGrafter"/>
</dbReference>
<dbReference type="PANTHER" id="PTHR13112">
    <property type="entry name" value="UPF3 REGULATOR OF NONSENSE TRANSCRIPTS-LIKE PROTEIN"/>
    <property type="match status" value="1"/>
</dbReference>
<dbReference type="InParanoid" id="A0A2P5EEK6"/>
<evidence type="ECO:0000256" key="2">
    <source>
        <dbReference type="ARBA" id="ARBA00005991"/>
    </source>
</evidence>
<dbReference type="InterPro" id="IPR012677">
    <property type="entry name" value="Nucleotide-bd_a/b_plait_sf"/>
</dbReference>
<keyword evidence="8" id="KW-1185">Reference proteome</keyword>
<evidence type="ECO:0000256" key="5">
    <source>
        <dbReference type="SAM" id="MobiDB-lite"/>
    </source>
</evidence>
<dbReference type="AlphaFoldDB" id="A0A2P5EEK6"/>
<dbReference type="GO" id="GO:0000184">
    <property type="term" value="P:nuclear-transcribed mRNA catabolic process, nonsense-mediated decay"/>
    <property type="evidence" value="ECO:0007669"/>
    <property type="project" value="UniProtKB-KW"/>
</dbReference>
<dbReference type="Pfam" id="PF03467">
    <property type="entry name" value="Smg4_UPF3"/>
    <property type="match status" value="1"/>
</dbReference>
<dbReference type="Gene3D" id="3.30.70.330">
    <property type="match status" value="1"/>
</dbReference>
<evidence type="ECO:0000256" key="4">
    <source>
        <dbReference type="ARBA" id="ARBA00023242"/>
    </source>
</evidence>
<dbReference type="InterPro" id="IPR005120">
    <property type="entry name" value="UPF3_dom"/>
</dbReference>
<reference evidence="8" key="1">
    <citation type="submission" date="2016-06" db="EMBL/GenBank/DDBJ databases">
        <title>Parallel loss of symbiosis genes in relatives of nitrogen-fixing non-legume Parasponia.</title>
        <authorList>
            <person name="Van Velzen R."/>
            <person name="Holmer R."/>
            <person name="Bu F."/>
            <person name="Rutten L."/>
            <person name="Van Zeijl A."/>
            <person name="Liu W."/>
            <person name="Santuari L."/>
            <person name="Cao Q."/>
            <person name="Sharma T."/>
            <person name="Shen D."/>
            <person name="Roswanjaya Y."/>
            <person name="Wardhani T."/>
            <person name="Kalhor M.S."/>
            <person name="Jansen J."/>
            <person name="Van den Hoogen J."/>
            <person name="Gungor B."/>
            <person name="Hartog M."/>
            <person name="Hontelez J."/>
            <person name="Verver J."/>
            <person name="Yang W.-C."/>
            <person name="Schijlen E."/>
            <person name="Repin R."/>
            <person name="Schilthuizen M."/>
            <person name="Schranz E."/>
            <person name="Heidstra R."/>
            <person name="Miyata K."/>
            <person name="Fedorova E."/>
            <person name="Kohlen W."/>
            <person name="Bisseling T."/>
            <person name="Smit S."/>
            <person name="Geurts R."/>
        </authorList>
    </citation>
    <scope>NUCLEOTIDE SEQUENCE [LARGE SCALE GENOMIC DNA]</scope>
    <source>
        <strain evidence="8">cv. RG33-2</strain>
    </source>
</reference>
<dbReference type="GO" id="GO:0003729">
    <property type="term" value="F:mRNA binding"/>
    <property type="evidence" value="ECO:0007669"/>
    <property type="project" value="TreeGrafter"/>
</dbReference>
<dbReference type="Proteomes" id="UP000237000">
    <property type="component" value="Unassembled WGS sequence"/>
</dbReference>
<sequence length="576" mass="64129">RGVKTENTKDDEIERSAKRKEKCLGLGLDLDWWWCGDGDGDGDGHELGVSNSNWRLGHSARLVSINESQTRQEDGFMMKMNMDRTKVVLRHLPPSISKAALLHQIDSSFAGRYHWLSFRPGTASPSPTNSQKHSFSRAYLDFKTPEDVIDFAEFFEGHYAPSQRVPRQWSKKDGREGTISKDPEYLDFLEFLAKPSENLPSAEIQLERREAERAVLGAGKDIPIITPLMDFVRQKRAAKGGSRRSLSSGKLSRKAAGSSVRSSNSALSKRRSDRRRNTTTMYVLRDSIKGTTVRDKSKYILAAKQDNQLLSDKSTLSSTVGAEVLEQSDLMRLYVDFSATIEQVSMNISQNQNITSAKTIMGSTSLKQNHRHESNGGRVIKSIPLNKNVQHSSGAHCDLQIQTLNMEDKHSRPQHGQLVLKDTNGASDYTFLGSDVHGFCSEKHEKRTRNKDRHDRGVWAPRHRSDRAFASDESSIASQPLRVSESLEGSLGDRKVETINARSKEIKILGGGCGIHSSMDNGFHKHLGRRGSTSNVKEYVDGSIITIEGKHSKRGGSSGYGSQEKQIWVQKSSSGS</sequence>
<feature type="compositionally biased region" description="Polar residues" evidence="5">
    <location>
        <begin position="560"/>
        <end position="576"/>
    </location>
</feature>
<evidence type="ECO:0000313" key="8">
    <source>
        <dbReference type="Proteomes" id="UP000237000"/>
    </source>
</evidence>
<comment type="similarity">
    <text evidence="2">Belongs to the RENT3 family.</text>
</comment>
<dbReference type="EMBL" id="JXTC01000170">
    <property type="protein sequence ID" value="PON83965.1"/>
    <property type="molecule type" value="Genomic_DNA"/>
</dbReference>
<dbReference type="STRING" id="63057.A0A2P5EEK6"/>
<feature type="region of interest" description="Disordered" evidence="5">
    <location>
        <begin position="445"/>
        <end position="488"/>
    </location>
</feature>